<evidence type="ECO:0000256" key="4">
    <source>
        <dbReference type="ARBA" id="ARBA00047317"/>
    </source>
</evidence>
<proteinExistence type="inferred from homology"/>
<dbReference type="EC" id="2.10.1.1" evidence="5"/>
<dbReference type="Gene3D" id="2.170.190.11">
    <property type="entry name" value="Molybdopterin biosynthesis moea protein, domain 3"/>
    <property type="match status" value="1"/>
</dbReference>
<dbReference type="GO" id="GO:0061599">
    <property type="term" value="F:molybdopterin molybdotransferase activity"/>
    <property type="evidence" value="ECO:0007669"/>
    <property type="project" value="UniProtKB-UniRule"/>
</dbReference>
<dbReference type="GO" id="GO:0046872">
    <property type="term" value="F:metal ion binding"/>
    <property type="evidence" value="ECO:0007669"/>
    <property type="project" value="UniProtKB-UniRule"/>
</dbReference>
<dbReference type="Gene3D" id="3.90.105.10">
    <property type="entry name" value="Molybdopterin biosynthesis moea protein, domain 2"/>
    <property type="match status" value="1"/>
</dbReference>
<keyword evidence="5" id="KW-0479">Metal-binding</keyword>
<dbReference type="InterPro" id="IPR036425">
    <property type="entry name" value="MoaB/Mog-like_dom_sf"/>
</dbReference>
<keyword evidence="5" id="KW-0501">Molybdenum cofactor biosynthesis</keyword>
<dbReference type="Gene3D" id="2.40.340.10">
    <property type="entry name" value="MoeA, C-terminal, domain IV"/>
    <property type="match status" value="1"/>
</dbReference>
<keyword evidence="5" id="KW-0460">Magnesium</keyword>
<accession>A0AAU7E0Z4</accession>
<evidence type="ECO:0000256" key="1">
    <source>
        <dbReference type="ARBA" id="ARBA00002901"/>
    </source>
</evidence>
<dbReference type="Gene3D" id="3.40.980.10">
    <property type="entry name" value="MoaB/Mog-like domain"/>
    <property type="match status" value="1"/>
</dbReference>
<keyword evidence="3 5" id="KW-0500">Molybdenum</keyword>
<evidence type="ECO:0000259" key="6">
    <source>
        <dbReference type="SMART" id="SM00852"/>
    </source>
</evidence>
<dbReference type="PANTHER" id="PTHR10192:SF5">
    <property type="entry name" value="GEPHYRIN"/>
    <property type="match status" value="1"/>
</dbReference>
<comment type="pathway">
    <text evidence="5">Cofactor biosynthesis; molybdopterin biosynthesis.</text>
</comment>
<protein>
    <recommendedName>
        <fullName evidence="5">Molybdopterin molybdenumtransferase</fullName>
        <ecNumber evidence="5">2.10.1.1</ecNumber>
    </recommendedName>
</protein>
<sequence>MTQQLPLIEPQWAHAHHAAFLSALPVSEEQIGLDQAVGRVLAHPVTSLTDLPRDVTSAMDGYAVSTPSGPWPIVGSSLAGHPMSGALEPGTCAVIATGAVVPDGTFGVVRHEFTDVSETDSRSLVTLNSDNRGEPFANSHVRPAGAEALAGETLIAAGTLLTPAHVGLAAVSGNDIVSVRRPVTAAILIMGDEVSHTGLPQVGQIRDAFAPQFPQYASMLGLTVVETRFIADTLESAVDAIASADVDVVITTGGTAAGPADFLHRALAQLHGQLIIDMIAMRPGHPNLLARLGENKFLVGLPGNPLSASLGGMLTLTRPLVRGLLGRPNIALGTVRTSQDVSAPAADSRLVPYTLSQTDQGPVATENKWLNSAMLRGFATAHGVMVVPPGGAVAGQEVVDLPLAWPTPDF</sequence>
<dbReference type="InterPro" id="IPR001453">
    <property type="entry name" value="MoaB/Mog_dom"/>
</dbReference>
<dbReference type="InterPro" id="IPR038987">
    <property type="entry name" value="MoeA-like"/>
</dbReference>
<dbReference type="SMART" id="SM00852">
    <property type="entry name" value="MoCF_biosynth"/>
    <property type="match status" value="1"/>
</dbReference>
<dbReference type="PANTHER" id="PTHR10192">
    <property type="entry name" value="MOLYBDOPTERIN BIOSYNTHESIS PROTEIN"/>
    <property type="match status" value="1"/>
</dbReference>
<dbReference type="CDD" id="cd00887">
    <property type="entry name" value="MoeA"/>
    <property type="match status" value="1"/>
</dbReference>
<dbReference type="SUPFAM" id="SSF53218">
    <property type="entry name" value="Molybdenum cofactor biosynthesis proteins"/>
    <property type="match status" value="1"/>
</dbReference>
<comment type="similarity">
    <text evidence="2 5">Belongs to the MoeA family.</text>
</comment>
<evidence type="ECO:0000313" key="7">
    <source>
        <dbReference type="EMBL" id="XBH22771.1"/>
    </source>
</evidence>
<dbReference type="AlphaFoldDB" id="A0AAU7E0Z4"/>
<reference evidence="7" key="1">
    <citation type="submission" date="2024-02" db="EMBL/GenBank/DDBJ databases">
        <title>Tomenella chthoni gen. nov. sp. nov., a member of the family Jonesiaceae isolated from bat guano.</title>
        <authorList>
            <person name="Miller S.L."/>
            <person name="King J."/>
            <person name="Sankaranarayanan K."/>
            <person name="Lawson P.A."/>
        </authorList>
    </citation>
    <scope>NUCLEOTIDE SEQUENCE</scope>
    <source>
        <strain evidence="7">BS-20</strain>
    </source>
</reference>
<comment type="cofactor">
    <cofactor evidence="5">
        <name>Mg(2+)</name>
        <dbReference type="ChEBI" id="CHEBI:18420"/>
    </cofactor>
</comment>
<dbReference type="SUPFAM" id="SSF63882">
    <property type="entry name" value="MoeA N-terminal region -like"/>
    <property type="match status" value="1"/>
</dbReference>
<dbReference type="InterPro" id="IPR005110">
    <property type="entry name" value="MoeA_linker/N"/>
</dbReference>
<dbReference type="EMBL" id="CP146203">
    <property type="protein sequence ID" value="XBH22771.1"/>
    <property type="molecule type" value="Genomic_DNA"/>
</dbReference>
<comment type="catalytic activity">
    <reaction evidence="4">
        <text>adenylyl-molybdopterin + molybdate = Mo-molybdopterin + AMP + H(+)</text>
        <dbReference type="Rhea" id="RHEA:35047"/>
        <dbReference type="ChEBI" id="CHEBI:15378"/>
        <dbReference type="ChEBI" id="CHEBI:36264"/>
        <dbReference type="ChEBI" id="CHEBI:62727"/>
        <dbReference type="ChEBI" id="CHEBI:71302"/>
        <dbReference type="ChEBI" id="CHEBI:456215"/>
        <dbReference type="EC" id="2.10.1.1"/>
    </reaction>
</comment>
<dbReference type="GO" id="GO:0006777">
    <property type="term" value="P:Mo-molybdopterin cofactor biosynthetic process"/>
    <property type="evidence" value="ECO:0007669"/>
    <property type="project" value="UniProtKB-UniRule"/>
</dbReference>
<evidence type="ECO:0000256" key="3">
    <source>
        <dbReference type="ARBA" id="ARBA00022505"/>
    </source>
</evidence>
<dbReference type="Pfam" id="PF03453">
    <property type="entry name" value="MoeA_N"/>
    <property type="match status" value="1"/>
</dbReference>
<name>A0AAU7E0Z4_9MICO</name>
<dbReference type="Pfam" id="PF00994">
    <property type="entry name" value="MoCF_biosynth"/>
    <property type="match status" value="1"/>
</dbReference>
<evidence type="ECO:0000256" key="2">
    <source>
        <dbReference type="ARBA" id="ARBA00010763"/>
    </source>
</evidence>
<organism evidence="7">
    <name type="scientific">Jonesiaceae bacterium BS-20</name>
    <dbReference type="NCBI Taxonomy" id="3120821"/>
    <lineage>
        <taxon>Bacteria</taxon>
        <taxon>Bacillati</taxon>
        <taxon>Actinomycetota</taxon>
        <taxon>Actinomycetes</taxon>
        <taxon>Micrococcales</taxon>
        <taxon>Jonesiaceae</taxon>
    </lineage>
</organism>
<evidence type="ECO:0000256" key="5">
    <source>
        <dbReference type="RuleBase" id="RU365090"/>
    </source>
</evidence>
<keyword evidence="5" id="KW-0808">Transferase</keyword>
<comment type="function">
    <text evidence="1 5">Catalyzes the insertion of molybdate into adenylated molybdopterin with the concomitant release of AMP.</text>
</comment>
<dbReference type="InterPro" id="IPR036135">
    <property type="entry name" value="MoeA_linker/N_sf"/>
</dbReference>
<feature type="domain" description="MoaB/Mog" evidence="6">
    <location>
        <begin position="186"/>
        <end position="323"/>
    </location>
</feature>
<gene>
    <name evidence="7" type="ORF">V5R04_06015</name>
</gene>
<dbReference type="InterPro" id="IPR036688">
    <property type="entry name" value="MoeA_C_domain_IV_sf"/>
</dbReference>
<dbReference type="GO" id="GO:0005829">
    <property type="term" value="C:cytosol"/>
    <property type="evidence" value="ECO:0007669"/>
    <property type="project" value="TreeGrafter"/>
</dbReference>